<evidence type="ECO:0000313" key="2">
    <source>
        <dbReference type="EMBL" id="MEJ8569587.1"/>
    </source>
</evidence>
<keyword evidence="1" id="KW-0732">Signal</keyword>
<evidence type="ECO:0000256" key="1">
    <source>
        <dbReference type="SAM" id="SignalP"/>
    </source>
</evidence>
<gene>
    <name evidence="2" type="ORF">V3330_18310</name>
</gene>
<dbReference type="RefSeq" id="WP_354696909.1">
    <property type="nucleotide sequence ID" value="NZ_JAZHOG010000015.1"/>
</dbReference>
<comment type="caution">
    <text evidence="2">The sequence shown here is derived from an EMBL/GenBank/DDBJ whole genome shotgun (WGS) entry which is preliminary data.</text>
</comment>
<evidence type="ECO:0000313" key="3">
    <source>
        <dbReference type="Proteomes" id="UP001359886"/>
    </source>
</evidence>
<feature type="chain" id="PRO_5043891930" evidence="1">
    <location>
        <begin position="24"/>
        <end position="160"/>
    </location>
</feature>
<dbReference type="EMBL" id="JAZHOG010000015">
    <property type="protein sequence ID" value="MEJ8569587.1"/>
    <property type="molecule type" value="Genomic_DNA"/>
</dbReference>
<organism evidence="2 3">
    <name type="scientific">Elongatibacter sediminis</name>
    <dbReference type="NCBI Taxonomy" id="3119006"/>
    <lineage>
        <taxon>Bacteria</taxon>
        <taxon>Pseudomonadati</taxon>
        <taxon>Pseudomonadota</taxon>
        <taxon>Gammaproteobacteria</taxon>
        <taxon>Chromatiales</taxon>
        <taxon>Wenzhouxiangellaceae</taxon>
        <taxon>Elongatibacter</taxon>
    </lineage>
</organism>
<protein>
    <submittedName>
        <fullName evidence="2">YHS domain-containing (Seleno)protein</fullName>
    </submittedName>
</protein>
<sequence length="160" mass="17465">MKHHFIATALVLFSAVFQQAAFAADEHNVSAGLTYTGKPLALHGFDPVAFVDIGNRIEGFATHSAVHEGVAYYFASAENKKTFEKSPGRYAPQFGGFCAFGVSVAKKFDGDPRYAAVEDGKLYVFLNEAVLKEFHKDRAGTIAKAEKNWKKIRSKTAASL</sequence>
<proteinExistence type="predicted"/>
<reference evidence="2 3" key="1">
    <citation type="submission" date="2024-02" db="EMBL/GenBank/DDBJ databases">
        <title>A novel Wenzhouxiangellaceae bacterium, isolated from coastal sediments.</title>
        <authorList>
            <person name="Du Z.-J."/>
            <person name="Ye Y.-Q."/>
            <person name="Zhang X.-Y."/>
        </authorList>
    </citation>
    <scope>NUCLEOTIDE SEQUENCE [LARGE SCALE GENOMIC DNA]</scope>
    <source>
        <strain evidence="2 3">CH-27</strain>
    </source>
</reference>
<feature type="signal peptide" evidence="1">
    <location>
        <begin position="1"/>
        <end position="23"/>
    </location>
</feature>
<keyword evidence="3" id="KW-1185">Reference proteome</keyword>
<dbReference type="Proteomes" id="UP001359886">
    <property type="component" value="Unassembled WGS sequence"/>
</dbReference>
<name>A0AAW9RHC2_9GAMM</name>
<dbReference type="AlphaFoldDB" id="A0AAW9RHC2"/>
<dbReference type="NCBIfam" id="NF041384">
    <property type="entry name" value="YHS_seleno_dom"/>
    <property type="match status" value="1"/>
</dbReference>
<accession>A0AAW9RHC2</accession>